<dbReference type="PROSITE" id="PS00135">
    <property type="entry name" value="TRYPSIN_SER"/>
    <property type="match status" value="1"/>
</dbReference>
<evidence type="ECO:0000256" key="7">
    <source>
        <dbReference type="SAM" id="Phobius"/>
    </source>
</evidence>
<proteinExistence type="predicted"/>
<keyword evidence="7" id="KW-1133">Transmembrane helix</keyword>
<dbReference type="InterPro" id="IPR001314">
    <property type="entry name" value="Peptidase_S1A"/>
</dbReference>
<dbReference type="PANTHER" id="PTHR24253">
    <property type="entry name" value="TRANSMEMBRANE PROTEASE SERINE"/>
    <property type="match status" value="1"/>
</dbReference>
<comment type="subunit">
    <text evidence="1">Homotetramer.</text>
</comment>
<keyword evidence="7" id="KW-0812">Transmembrane</keyword>
<reference evidence="9" key="2">
    <citation type="submission" date="2025-08" db="UniProtKB">
        <authorList>
            <consortium name="Ensembl"/>
        </authorList>
    </citation>
    <scope>IDENTIFICATION</scope>
</reference>
<dbReference type="CDD" id="cd00190">
    <property type="entry name" value="Tryp_SPc"/>
    <property type="match status" value="1"/>
</dbReference>
<keyword evidence="6" id="KW-0720">Serine protease</keyword>
<dbReference type="InterPro" id="IPR009003">
    <property type="entry name" value="Peptidase_S1_PA"/>
</dbReference>
<evidence type="ECO:0000256" key="4">
    <source>
        <dbReference type="ARBA" id="ARBA00054350"/>
    </source>
</evidence>
<feature type="transmembrane region" description="Helical" evidence="7">
    <location>
        <begin position="355"/>
        <end position="374"/>
    </location>
</feature>
<comment type="catalytic activity">
    <reaction evidence="3">
        <text>Preferential cleavage: Arg-|-Xaa, Lys-|-Xaa, but with more restricted specificity than trypsin.</text>
        <dbReference type="EC" id="3.4.21.59"/>
    </reaction>
</comment>
<dbReference type="GeneTree" id="ENSGT00940000165552"/>
<dbReference type="InterPro" id="IPR033116">
    <property type="entry name" value="TRYPSIN_SER"/>
</dbReference>
<dbReference type="Gene3D" id="2.40.10.10">
    <property type="entry name" value="Trypsin-like serine proteases"/>
    <property type="match status" value="1"/>
</dbReference>
<reference evidence="9 10" key="1">
    <citation type="submission" date="2018-11" db="EMBL/GenBank/DDBJ databases">
        <title>Haplotype-resolved cattle genomes.</title>
        <authorList>
            <person name="Low W.Y."/>
            <person name="Tearle R."/>
            <person name="Bickhart D.M."/>
            <person name="Rosen B.D."/>
            <person name="Koren S."/>
            <person name="Rhie A."/>
            <person name="Hiendleder S."/>
            <person name="Phillippy A.M."/>
            <person name="Smith T.P.L."/>
            <person name="Williams J.L."/>
        </authorList>
    </citation>
    <scope>NUCLEOTIDE SEQUENCE [LARGE SCALE GENOMIC DNA]</scope>
</reference>
<dbReference type="GO" id="GO:0006508">
    <property type="term" value="P:proteolysis"/>
    <property type="evidence" value="ECO:0007669"/>
    <property type="project" value="UniProtKB-KW"/>
</dbReference>
<comment type="function">
    <text evidence="4">Tryptase is the major neutral protease present in mast cells and is secreted upon the coupled activation-degranulation response of this cell type.</text>
</comment>
<evidence type="ECO:0000256" key="2">
    <source>
        <dbReference type="ARBA" id="ARBA00023157"/>
    </source>
</evidence>
<sequence>MQDRPDGYHGSRGLRARLEGSLHASCCPALPALTPAAHQGGWDHRWTTSVCRVIGLMAGTVSTACGKTAVTGKIIGGKNTVDKRWPWQAGLLYQGMFICGASLISDYWVISAAHCFQMSHKPSDYKILLGYYQLEKPTSYSQLAAVYRLFIHADYNKHYYQESDITLLQLYRPAKFSDSIRTVCLPEVNIQLLDLILCWITGWGMVNDQGEWGQELLPTPRTLQEAQVGFLDNSFCESILKPPETINQTIAIQDGMLCAADFLAGKSVCRGDSGGPLVCKLNDTWYLMGLASFSTPCEKPIGPGIFTKVSYFNQWITEKQKSSPNPDPSTAPPEEKPPALFSFNSLGNVHKPRNFLVLVASQTFLLLLIFLWTVGL</sequence>
<name>A0A4W2GXX6_BOBOX</name>
<dbReference type="Pfam" id="PF00089">
    <property type="entry name" value="Trypsin"/>
    <property type="match status" value="1"/>
</dbReference>
<keyword evidence="6" id="KW-0645">Protease</keyword>
<dbReference type="PROSITE" id="PS00134">
    <property type="entry name" value="TRYPSIN_HIS"/>
    <property type="match status" value="1"/>
</dbReference>
<dbReference type="PRINTS" id="PR00722">
    <property type="entry name" value="CHYMOTRYPSIN"/>
</dbReference>
<protein>
    <recommendedName>
        <fullName evidence="5">tryptase</fullName>
        <ecNumber evidence="5">3.4.21.59</ecNumber>
    </recommendedName>
</protein>
<dbReference type="Proteomes" id="UP000429181">
    <property type="component" value="Chromosome 14"/>
</dbReference>
<dbReference type="AlphaFoldDB" id="A0A4W2GXX6"/>
<dbReference type="EC" id="3.4.21.59" evidence="5"/>
<keyword evidence="6" id="KW-0378">Hydrolase</keyword>
<dbReference type="InterPro" id="IPR001254">
    <property type="entry name" value="Trypsin_dom"/>
</dbReference>
<keyword evidence="7" id="KW-0472">Membrane</keyword>
<gene>
    <name evidence="9" type="primary">LOC113903989</name>
</gene>
<dbReference type="FunFam" id="2.40.10.10:FF:000039">
    <property type="entry name" value="Brain-specific serine protease 4"/>
    <property type="match status" value="1"/>
</dbReference>
<evidence type="ECO:0000256" key="6">
    <source>
        <dbReference type="RuleBase" id="RU363034"/>
    </source>
</evidence>
<dbReference type="PROSITE" id="PS50240">
    <property type="entry name" value="TRYPSIN_DOM"/>
    <property type="match status" value="1"/>
</dbReference>
<evidence type="ECO:0000313" key="10">
    <source>
        <dbReference type="Proteomes" id="UP000429181"/>
    </source>
</evidence>
<evidence type="ECO:0000259" key="8">
    <source>
        <dbReference type="PROSITE" id="PS50240"/>
    </source>
</evidence>
<dbReference type="GO" id="GO:0004252">
    <property type="term" value="F:serine-type endopeptidase activity"/>
    <property type="evidence" value="ECO:0007669"/>
    <property type="project" value="UniProtKB-EC"/>
</dbReference>
<evidence type="ECO:0000256" key="3">
    <source>
        <dbReference type="ARBA" id="ARBA00050838"/>
    </source>
</evidence>
<feature type="domain" description="Peptidase S1" evidence="8">
    <location>
        <begin position="74"/>
        <end position="321"/>
    </location>
</feature>
<accession>A0A4W2GXX6</accession>
<keyword evidence="2" id="KW-1015">Disulfide bond</keyword>
<evidence type="ECO:0000313" key="9">
    <source>
        <dbReference type="Ensembl" id="ENSBIXP00005024168.1"/>
    </source>
</evidence>
<dbReference type="SUPFAM" id="SSF50494">
    <property type="entry name" value="Trypsin-like serine proteases"/>
    <property type="match status" value="1"/>
</dbReference>
<evidence type="ECO:0000256" key="1">
    <source>
        <dbReference type="ARBA" id="ARBA00011881"/>
    </source>
</evidence>
<dbReference type="Ensembl" id="ENSBIXT00005052251.1">
    <property type="protein sequence ID" value="ENSBIXP00005024168.1"/>
    <property type="gene ID" value="ENSBIXG00005026793.1"/>
</dbReference>
<feature type="transmembrane region" description="Helical" evidence="7">
    <location>
        <begin position="91"/>
        <end position="110"/>
    </location>
</feature>
<evidence type="ECO:0000256" key="5">
    <source>
        <dbReference type="ARBA" id="ARBA00066748"/>
    </source>
</evidence>
<dbReference type="PANTHER" id="PTHR24253:SF42">
    <property type="entry name" value="PROTEASE, SERINE 47"/>
    <property type="match status" value="1"/>
</dbReference>
<dbReference type="InterPro" id="IPR018114">
    <property type="entry name" value="TRYPSIN_HIS"/>
</dbReference>
<organism evidence="9 10">
    <name type="scientific">Bos indicus x Bos taurus</name>
    <name type="common">Hybrid cattle</name>
    <dbReference type="NCBI Taxonomy" id="30522"/>
    <lineage>
        <taxon>Eukaryota</taxon>
        <taxon>Metazoa</taxon>
        <taxon>Chordata</taxon>
        <taxon>Craniata</taxon>
        <taxon>Vertebrata</taxon>
        <taxon>Euteleostomi</taxon>
        <taxon>Mammalia</taxon>
        <taxon>Eutheria</taxon>
        <taxon>Laurasiatheria</taxon>
        <taxon>Artiodactyla</taxon>
        <taxon>Ruminantia</taxon>
        <taxon>Pecora</taxon>
        <taxon>Bovidae</taxon>
        <taxon>Bovinae</taxon>
        <taxon>Bos</taxon>
    </lineage>
</organism>
<dbReference type="InterPro" id="IPR043504">
    <property type="entry name" value="Peptidase_S1_PA_chymotrypsin"/>
</dbReference>
<dbReference type="SMART" id="SM00020">
    <property type="entry name" value="Tryp_SPc"/>
    <property type="match status" value="1"/>
</dbReference>